<dbReference type="EMBL" id="CABL01000019">
    <property type="protein sequence ID" value="CBH76200.1"/>
    <property type="molecule type" value="Genomic_DNA"/>
</dbReference>
<dbReference type="AlphaFoldDB" id="E6PIB0"/>
<protein>
    <submittedName>
        <fullName evidence="1">Uncharacterized protein</fullName>
    </submittedName>
</protein>
<reference evidence="1" key="1">
    <citation type="submission" date="2009-10" db="EMBL/GenBank/DDBJ databases">
        <title>Diversity of trophic interactions inside an arsenic-rich microbial ecosystem.</title>
        <authorList>
            <person name="Bertin P.N."/>
            <person name="Heinrich-Salmeron A."/>
            <person name="Pelletier E."/>
            <person name="Goulhen-Chollet F."/>
            <person name="Arsene-Ploetze F."/>
            <person name="Gallien S."/>
            <person name="Calteau A."/>
            <person name="Vallenet D."/>
            <person name="Casiot C."/>
            <person name="Chane-Woon-Ming B."/>
            <person name="Giloteaux L."/>
            <person name="Barakat M."/>
            <person name="Bonnefoy V."/>
            <person name="Bruneel O."/>
            <person name="Chandler M."/>
            <person name="Cleiss J."/>
            <person name="Duran R."/>
            <person name="Elbaz-Poulichet F."/>
            <person name="Fonknechten N."/>
            <person name="Lauga B."/>
            <person name="Mornico D."/>
            <person name="Ortet P."/>
            <person name="Schaeffer C."/>
            <person name="Siguier P."/>
            <person name="Alexander Thil Smith A."/>
            <person name="Van Dorsselaer A."/>
            <person name="Weissenbach J."/>
            <person name="Medigue C."/>
            <person name="Le Paslier D."/>
        </authorList>
    </citation>
    <scope>NUCLEOTIDE SEQUENCE</scope>
</reference>
<organism evidence="1">
    <name type="scientific">mine drainage metagenome</name>
    <dbReference type="NCBI Taxonomy" id="410659"/>
    <lineage>
        <taxon>unclassified sequences</taxon>
        <taxon>metagenomes</taxon>
        <taxon>ecological metagenomes</taxon>
    </lineage>
</organism>
<evidence type="ECO:0000313" key="1">
    <source>
        <dbReference type="EMBL" id="CBH76200.1"/>
    </source>
</evidence>
<accession>E6PIB0</accession>
<name>E6PIB0_9ZZZZ</name>
<sequence length="275" mass="29569">MKRMLATIACIVAMHGARALAAEHAPVPTPTPVPAAQSAHASPDRAGFLYAYLEHTSQYRDNVFSIDAYKPFGSPSNAIRPFVDFFANDDTRTGGGVIPQTLNDNYAGLALGVQYTNPAGLRAFVQGGATTKIGSIAATPSGGDLRGGLEYYREWGGAAKAQAAYGNFYGDGIYYSRYHDLQFYEQLEIGSTPPKERHPVSVFARAVLALDTHPYFYGNYAELTLGVRLTPFGLRGPALELGGVTGTYLRGNLLPIGVAKSYVDFRPTISYGVNI</sequence>
<gene>
    <name evidence="1" type="ORF">CARN1_0680</name>
</gene>
<comment type="caution">
    <text evidence="1">The sequence shown here is derived from an EMBL/GenBank/DDBJ whole genome shotgun (WGS) entry which is preliminary data.</text>
</comment>
<proteinExistence type="predicted"/>